<evidence type="ECO:0000259" key="7">
    <source>
        <dbReference type="Pfam" id="PF00441"/>
    </source>
</evidence>
<name>A0A5M3WP15_9ACTN</name>
<keyword evidence="4 6" id="KW-0274">FAD</keyword>
<dbReference type="Pfam" id="PF00441">
    <property type="entry name" value="Acyl-CoA_dh_1"/>
    <property type="match status" value="1"/>
</dbReference>
<feature type="domain" description="Acyl-CoA oxidase/dehydrogenase middle" evidence="8">
    <location>
        <begin position="136"/>
        <end position="227"/>
    </location>
</feature>
<evidence type="ECO:0000256" key="6">
    <source>
        <dbReference type="RuleBase" id="RU362125"/>
    </source>
</evidence>
<keyword evidence="3 6" id="KW-0285">Flavoprotein</keyword>
<dbReference type="InterPro" id="IPR006089">
    <property type="entry name" value="Acyl-CoA_DH_CS"/>
</dbReference>
<keyword evidence="5 6" id="KW-0560">Oxidoreductase</keyword>
<dbReference type="Pfam" id="PF02770">
    <property type="entry name" value="Acyl-CoA_dh_M"/>
    <property type="match status" value="1"/>
</dbReference>
<keyword evidence="11" id="KW-1185">Reference proteome</keyword>
<dbReference type="FunFam" id="1.20.140.10:FF:000004">
    <property type="entry name" value="Acyl-CoA dehydrogenase FadE25"/>
    <property type="match status" value="1"/>
</dbReference>
<evidence type="ECO:0000313" key="10">
    <source>
        <dbReference type="EMBL" id="GES11065.1"/>
    </source>
</evidence>
<sequence>MGFAAVNVSRTMGLMDFELDDDQRLFQRTLRAFVDKEVIPVAPEWERTGRYPAEIISRFAELGLFGITVPEEYGGLDLDRVSFALVFEEIARGWMGVAGVLGSHTLATWMIARYGTEAQKHEFLPELAVGARRTGIALTEPGAGTDLQGIATRAVREGSHYVVSGTKTWITNARHADPLPVLVKTSIEEPAHRGMSVLLVDREQLTVSRDLPKLGYKGTETCEVVLDGARVPVSRLLGGTEGRGMQQVLSALELGRINIAARAVGVAQCAYDAALGYAKERHAFGQPIADFQAIQLKLADMATEIQAARLMTYWAATRSAAGPVTSEAAMAKYFASEVALKATMEAMRVHGGYGYSQEFVVERLYRDAPLMAIGEGTNDVQRLVIARSLLSGAAKVGW</sequence>
<dbReference type="SUPFAM" id="SSF47203">
    <property type="entry name" value="Acyl-CoA dehydrogenase C-terminal domain-like"/>
    <property type="match status" value="1"/>
</dbReference>
<dbReference type="Proteomes" id="UP000331127">
    <property type="component" value="Unassembled WGS sequence"/>
</dbReference>
<dbReference type="AlphaFoldDB" id="A0A5M3WP15"/>
<dbReference type="SUPFAM" id="SSF56645">
    <property type="entry name" value="Acyl-CoA dehydrogenase NM domain-like"/>
    <property type="match status" value="1"/>
</dbReference>
<dbReference type="Gene3D" id="1.10.540.10">
    <property type="entry name" value="Acyl-CoA dehydrogenase/oxidase, N-terminal domain"/>
    <property type="match status" value="1"/>
</dbReference>
<proteinExistence type="inferred from homology"/>
<comment type="cofactor">
    <cofactor evidence="1 6">
        <name>FAD</name>
        <dbReference type="ChEBI" id="CHEBI:57692"/>
    </cofactor>
</comment>
<evidence type="ECO:0000259" key="8">
    <source>
        <dbReference type="Pfam" id="PF02770"/>
    </source>
</evidence>
<comment type="caution">
    <text evidence="10">The sequence shown here is derived from an EMBL/GenBank/DDBJ whole genome shotgun (WGS) entry which is preliminary data.</text>
</comment>
<dbReference type="PROSITE" id="PS00072">
    <property type="entry name" value="ACYL_COA_DH_1"/>
    <property type="match status" value="1"/>
</dbReference>
<dbReference type="PANTHER" id="PTHR43884:SF12">
    <property type="entry name" value="ISOVALERYL-COA DEHYDROGENASE, MITOCHONDRIAL-RELATED"/>
    <property type="match status" value="1"/>
</dbReference>
<feature type="domain" description="Acyl-CoA dehydrogenase/oxidase N-terminal" evidence="9">
    <location>
        <begin position="21"/>
        <end position="130"/>
    </location>
</feature>
<dbReference type="Pfam" id="PF02771">
    <property type="entry name" value="Acyl-CoA_dh_N"/>
    <property type="match status" value="1"/>
</dbReference>
<evidence type="ECO:0000256" key="3">
    <source>
        <dbReference type="ARBA" id="ARBA00022630"/>
    </source>
</evidence>
<evidence type="ECO:0000256" key="2">
    <source>
        <dbReference type="ARBA" id="ARBA00009347"/>
    </source>
</evidence>
<dbReference type="Gene3D" id="2.40.110.10">
    <property type="entry name" value="Butyryl-CoA Dehydrogenase, subunit A, domain 2"/>
    <property type="match status" value="1"/>
</dbReference>
<dbReference type="Gene3D" id="1.20.140.10">
    <property type="entry name" value="Butyryl-CoA Dehydrogenase, subunit A, domain 3"/>
    <property type="match status" value="1"/>
</dbReference>
<dbReference type="InterPro" id="IPR046373">
    <property type="entry name" value="Acyl-CoA_Oxase/DH_mid-dom_sf"/>
</dbReference>
<dbReference type="FunFam" id="1.10.540.10:FF:000002">
    <property type="entry name" value="Acyl-CoA dehydrogenase FadE19"/>
    <property type="match status" value="1"/>
</dbReference>
<evidence type="ECO:0000256" key="4">
    <source>
        <dbReference type="ARBA" id="ARBA00022827"/>
    </source>
</evidence>
<dbReference type="GO" id="GO:0003995">
    <property type="term" value="F:acyl-CoA dehydrogenase activity"/>
    <property type="evidence" value="ECO:0007669"/>
    <property type="project" value="InterPro"/>
</dbReference>
<dbReference type="InterPro" id="IPR013786">
    <property type="entry name" value="AcylCoA_DH/ox_N"/>
</dbReference>
<dbReference type="EMBL" id="BLAE01000026">
    <property type="protein sequence ID" value="GES11065.1"/>
    <property type="molecule type" value="Genomic_DNA"/>
</dbReference>
<comment type="similarity">
    <text evidence="2 6">Belongs to the acyl-CoA dehydrogenase family.</text>
</comment>
<evidence type="ECO:0000259" key="9">
    <source>
        <dbReference type="Pfam" id="PF02771"/>
    </source>
</evidence>
<organism evidence="10 11">
    <name type="scientific">Acrocarpospora macrocephala</name>
    <dbReference type="NCBI Taxonomy" id="150177"/>
    <lineage>
        <taxon>Bacteria</taxon>
        <taxon>Bacillati</taxon>
        <taxon>Actinomycetota</taxon>
        <taxon>Actinomycetes</taxon>
        <taxon>Streptosporangiales</taxon>
        <taxon>Streptosporangiaceae</taxon>
        <taxon>Acrocarpospora</taxon>
    </lineage>
</organism>
<reference evidence="10 11" key="1">
    <citation type="submission" date="2019-10" db="EMBL/GenBank/DDBJ databases">
        <title>Whole genome shotgun sequence of Acrocarpospora macrocephala NBRC 16266.</title>
        <authorList>
            <person name="Ichikawa N."/>
            <person name="Kimura A."/>
            <person name="Kitahashi Y."/>
            <person name="Komaki H."/>
            <person name="Oguchi A."/>
        </authorList>
    </citation>
    <scope>NUCLEOTIDE SEQUENCE [LARGE SCALE GENOMIC DNA]</scope>
    <source>
        <strain evidence="10 11">NBRC 16266</strain>
    </source>
</reference>
<dbReference type="PIRSF" id="PIRSF016578">
    <property type="entry name" value="HsaA"/>
    <property type="match status" value="1"/>
</dbReference>
<evidence type="ECO:0000256" key="5">
    <source>
        <dbReference type="ARBA" id="ARBA00023002"/>
    </source>
</evidence>
<feature type="domain" description="Acyl-CoA dehydrogenase/oxidase C-terminal" evidence="7">
    <location>
        <begin position="242"/>
        <end position="390"/>
    </location>
</feature>
<evidence type="ECO:0000313" key="11">
    <source>
        <dbReference type="Proteomes" id="UP000331127"/>
    </source>
</evidence>
<dbReference type="GO" id="GO:0050660">
    <property type="term" value="F:flavin adenine dinucleotide binding"/>
    <property type="evidence" value="ECO:0007669"/>
    <property type="project" value="InterPro"/>
</dbReference>
<dbReference type="InterPro" id="IPR036250">
    <property type="entry name" value="AcylCo_DH-like_C"/>
</dbReference>
<protein>
    <submittedName>
        <fullName evidence="10">Isovaleryl-CoA dehydrogenase</fullName>
    </submittedName>
</protein>
<dbReference type="InterPro" id="IPR037069">
    <property type="entry name" value="AcylCoA_DH/ox_N_sf"/>
</dbReference>
<gene>
    <name evidence="10" type="ORF">Amac_046620</name>
</gene>
<accession>A0A5M3WP15</accession>
<dbReference type="InterPro" id="IPR009100">
    <property type="entry name" value="AcylCoA_DH/oxidase_NM_dom_sf"/>
</dbReference>
<evidence type="ECO:0000256" key="1">
    <source>
        <dbReference type="ARBA" id="ARBA00001974"/>
    </source>
</evidence>
<dbReference type="InterPro" id="IPR009075">
    <property type="entry name" value="AcylCo_DH/oxidase_C"/>
</dbReference>
<dbReference type="InterPro" id="IPR006091">
    <property type="entry name" value="Acyl-CoA_Oxase/DH_mid-dom"/>
</dbReference>
<dbReference type="PANTHER" id="PTHR43884">
    <property type="entry name" value="ACYL-COA DEHYDROGENASE"/>
    <property type="match status" value="1"/>
</dbReference>